<dbReference type="Pfam" id="PF01627">
    <property type="entry name" value="Hpt"/>
    <property type="match status" value="1"/>
</dbReference>
<feature type="modified residue" description="Phosphohistidine" evidence="13">
    <location>
        <position position="46"/>
    </location>
</feature>
<dbReference type="PRINTS" id="PR00344">
    <property type="entry name" value="BCTRLSENSOR"/>
</dbReference>
<feature type="domain" description="Histidine kinase" evidence="15">
    <location>
        <begin position="263"/>
        <end position="516"/>
    </location>
</feature>
<dbReference type="PANTHER" id="PTHR43395:SF10">
    <property type="entry name" value="CHEMOTAXIS PROTEIN CHEA"/>
    <property type="match status" value="1"/>
</dbReference>
<dbReference type="Pfam" id="PF02895">
    <property type="entry name" value="H-kinase_dim"/>
    <property type="match status" value="1"/>
</dbReference>
<feature type="region of interest" description="Disordered" evidence="14">
    <location>
        <begin position="242"/>
        <end position="265"/>
    </location>
</feature>
<evidence type="ECO:0000259" key="15">
    <source>
        <dbReference type="PROSITE" id="PS50109"/>
    </source>
</evidence>
<evidence type="ECO:0000256" key="7">
    <source>
        <dbReference type="ARBA" id="ARBA00022553"/>
    </source>
</evidence>
<protein>
    <recommendedName>
        <fullName evidence="4">Chemotaxis protein CheA</fullName>
        <ecNumber evidence="3">2.7.13.3</ecNumber>
    </recommendedName>
</protein>
<dbReference type="Gene3D" id="2.30.30.40">
    <property type="entry name" value="SH3 Domains"/>
    <property type="match status" value="1"/>
</dbReference>
<dbReference type="InterPro" id="IPR035891">
    <property type="entry name" value="CheY-binding_CheA"/>
</dbReference>
<dbReference type="RefSeq" id="WP_265581609.1">
    <property type="nucleotide sequence ID" value="NZ_CP036172.1"/>
</dbReference>
<dbReference type="GO" id="GO:0000155">
    <property type="term" value="F:phosphorelay sensor kinase activity"/>
    <property type="evidence" value="ECO:0007669"/>
    <property type="project" value="InterPro"/>
</dbReference>
<dbReference type="InterPro" id="IPR037052">
    <property type="entry name" value="CheA-like_P2_sf"/>
</dbReference>
<reference evidence="18" key="2">
    <citation type="submission" date="2019-02" db="EMBL/GenBank/DDBJ databases">
        <authorList>
            <person name="Chen S.-C."/>
            <person name="Chien H.-H."/>
            <person name="Lai M.-C."/>
        </authorList>
    </citation>
    <scope>NUCLEOTIDE SEQUENCE</scope>
    <source>
        <strain evidence="18">N2F9704</strain>
    </source>
</reference>
<dbReference type="GO" id="GO:0006935">
    <property type="term" value="P:chemotaxis"/>
    <property type="evidence" value="ECO:0007669"/>
    <property type="project" value="UniProtKB-KW"/>
</dbReference>
<dbReference type="InterPro" id="IPR002545">
    <property type="entry name" value="CheW-lke_dom"/>
</dbReference>
<dbReference type="InterPro" id="IPR010808">
    <property type="entry name" value="CheA_P2-bd"/>
</dbReference>
<dbReference type="Pfam" id="PF07194">
    <property type="entry name" value="P2"/>
    <property type="match status" value="1"/>
</dbReference>
<dbReference type="InterPro" id="IPR036890">
    <property type="entry name" value="HATPase_C_sf"/>
</dbReference>
<dbReference type="InterPro" id="IPR004105">
    <property type="entry name" value="CheA-like_dim"/>
</dbReference>
<evidence type="ECO:0000259" key="17">
    <source>
        <dbReference type="PROSITE" id="PS50894"/>
    </source>
</evidence>
<keyword evidence="9" id="KW-0547">Nucleotide-binding</keyword>
<feature type="domain" description="HPt" evidence="17">
    <location>
        <begin position="1"/>
        <end position="103"/>
    </location>
</feature>
<dbReference type="PROSITE" id="PS50894">
    <property type="entry name" value="HPT"/>
    <property type="match status" value="1"/>
</dbReference>
<dbReference type="InterPro" id="IPR008207">
    <property type="entry name" value="Sig_transdc_His_kin_Hpt_dom"/>
</dbReference>
<keyword evidence="8" id="KW-0808">Transferase</keyword>
<evidence type="ECO:0000256" key="13">
    <source>
        <dbReference type="PROSITE-ProRule" id="PRU00110"/>
    </source>
</evidence>
<dbReference type="InterPro" id="IPR004358">
    <property type="entry name" value="Sig_transdc_His_kin-like_C"/>
</dbReference>
<dbReference type="SMART" id="SM01231">
    <property type="entry name" value="H-kinase_dim"/>
    <property type="match status" value="1"/>
</dbReference>
<dbReference type="CDD" id="cd00088">
    <property type="entry name" value="HPT"/>
    <property type="match status" value="1"/>
</dbReference>
<keyword evidence="12" id="KW-0902">Two-component regulatory system</keyword>
<dbReference type="CDD" id="cd16916">
    <property type="entry name" value="HATPase_CheA-like"/>
    <property type="match status" value="1"/>
</dbReference>
<evidence type="ECO:0000256" key="9">
    <source>
        <dbReference type="ARBA" id="ARBA00022741"/>
    </source>
</evidence>
<evidence type="ECO:0000313" key="19">
    <source>
        <dbReference type="Proteomes" id="UP001042704"/>
    </source>
</evidence>
<dbReference type="SMART" id="SM00073">
    <property type="entry name" value="HPT"/>
    <property type="match status" value="1"/>
</dbReference>
<evidence type="ECO:0000256" key="11">
    <source>
        <dbReference type="ARBA" id="ARBA00022840"/>
    </source>
</evidence>
<accession>A0A8A3S3Q7</accession>
<sequence>MADMEDYKELFVVESRESNETIAQALLTLEECNDRETIDEIFRSAHTIKGASASMGYMNLEKLCHTMEDVFDLIRNGKVVASAPLIDVFLGCTDEIEALLDSIEGGGDDQGENIEDLVTALDTWKENGNRADASSTEDGEAQRDPAESEAPVDGNARGSGERYRVTVTLVPECSMKDVRAMIALSNLGEIGSIISAKPGVEAIEDGNFEDHFEVIFESEAGAEAIQAAISGTDIVSVTVESADAPPAPEKKKEAKQQKSEHHGKTKEIKNIRVDIHLLDQMMNLVEDLVINRGRLKQIAQKNQIKEFDEALSMVGRSVADLQNLMMHIRMIPLSHIFNRLPRVVRDVAQHEGKEVDFIIDGGETELDRSVMDGLNDPLLHLIRNAVDHGIELPEERRAAGKPEKGCLHLTAMRDRDNVVIRIEDDGAGIDVERVRSKAVSKGLMTQEEAAALSEDQVNDLLFSPGFSTAETITDISGRGVGLDVVKAAIESMKGSINVRSTRGEGTCFELVLPPTMAIVEVMMVRINGRRCAIPISNVVEVAILKKDAVHRVGSSQVILLRDEVLPIHLLGDMFGGSNHGEVLVVLQYGSKKCGIVADVVEGQQEVVVKPLSTLIGSCPGVGGVTIPGDGEVVPVLDVNTMI</sequence>
<dbReference type="SUPFAM" id="SSF47384">
    <property type="entry name" value="Homodimeric domain of signal transducing histidine kinase"/>
    <property type="match status" value="1"/>
</dbReference>
<keyword evidence="5" id="KW-0963">Cytoplasm</keyword>
<dbReference type="Gene3D" id="3.30.70.1110">
    <property type="entry name" value="Histidine kinase CheA-like, P2 response regulator-binding domain"/>
    <property type="match status" value="1"/>
</dbReference>
<dbReference type="PANTHER" id="PTHR43395">
    <property type="entry name" value="SENSOR HISTIDINE KINASE CHEA"/>
    <property type="match status" value="1"/>
</dbReference>
<feature type="region of interest" description="Disordered" evidence="14">
    <location>
        <begin position="126"/>
        <end position="158"/>
    </location>
</feature>
<dbReference type="Gene3D" id="3.30.565.10">
    <property type="entry name" value="Histidine kinase-like ATPase, C-terminal domain"/>
    <property type="match status" value="1"/>
</dbReference>
<evidence type="ECO:0000256" key="1">
    <source>
        <dbReference type="ARBA" id="ARBA00000085"/>
    </source>
</evidence>
<comment type="catalytic activity">
    <reaction evidence="1">
        <text>ATP + protein L-histidine = ADP + protein N-phospho-L-histidine.</text>
        <dbReference type="EC" id="2.7.13.3"/>
    </reaction>
</comment>
<evidence type="ECO:0000256" key="5">
    <source>
        <dbReference type="ARBA" id="ARBA00022490"/>
    </source>
</evidence>
<dbReference type="InterPro" id="IPR036061">
    <property type="entry name" value="CheW-like_dom_sf"/>
</dbReference>
<evidence type="ECO:0000259" key="16">
    <source>
        <dbReference type="PROSITE" id="PS50851"/>
    </source>
</evidence>
<reference evidence="18" key="1">
    <citation type="journal article" date="2001" name="Int. J. Syst. Evol. Microbiol.">
        <title>Methanofollis aquaemaris sp. nov., a methanogen isolated from an aquaculture fish pond.</title>
        <authorList>
            <person name="Lai M.C."/>
            <person name="Chen S.C."/>
        </authorList>
    </citation>
    <scope>NUCLEOTIDE SEQUENCE</scope>
    <source>
        <strain evidence="18">N2F9704</strain>
    </source>
</reference>
<dbReference type="GO" id="GO:0005737">
    <property type="term" value="C:cytoplasm"/>
    <property type="evidence" value="ECO:0007669"/>
    <property type="project" value="UniProtKB-SubCell"/>
</dbReference>
<dbReference type="InterPro" id="IPR036097">
    <property type="entry name" value="HisK_dim/P_sf"/>
</dbReference>
<dbReference type="SUPFAM" id="SSF55052">
    <property type="entry name" value="CheY-binding domain of CheA"/>
    <property type="match status" value="1"/>
</dbReference>
<name>A0A8A3S3Q7_9EURY</name>
<dbReference type="Gene3D" id="1.20.120.160">
    <property type="entry name" value="HPT domain"/>
    <property type="match status" value="1"/>
</dbReference>
<dbReference type="SUPFAM" id="SSF50341">
    <property type="entry name" value="CheW-like"/>
    <property type="match status" value="1"/>
</dbReference>
<dbReference type="KEGG" id="maqe:RJ40_01610"/>
<evidence type="ECO:0000256" key="3">
    <source>
        <dbReference type="ARBA" id="ARBA00012438"/>
    </source>
</evidence>
<dbReference type="EC" id="2.7.13.3" evidence="3"/>
<proteinExistence type="predicted"/>
<evidence type="ECO:0000256" key="10">
    <source>
        <dbReference type="ARBA" id="ARBA00022777"/>
    </source>
</evidence>
<dbReference type="FunFam" id="3.30.565.10:FF:000016">
    <property type="entry name" value="Chemotaxis protein CheA, putative"/>
    <property type="match status" value="1"/>
</dbReference>
<keyword evidence="19" id="KW-1185">Reference proteome</keyword>
<dbReference type="Proteomes" id="UP001042704">
    <property type="component" value="Chromosome"/>
</dbReference>
<evidence type="ECO:0000256" key="4">
    <source>
        <dbReference type="ARBA" id="ARBA00021495"/>
    </source>
</evidence>
<dbReference type="SUPFAM" id="SSF47226">
    <property type="entry name" value="Histidine-containing phosphotransfer domain, HPT domain"/>
    <property type="match status" value="1"/>
</dbReference>
<keyword evidence="6" id="KW-0145">Chemotaxis</keyword>
<evidence type="ECO:0000256" key="2">
    <source>
        <dbReference type="ARBA" id="ARBA00004496"/>
    </source>
</evidence>
<comment type="subcellular location">
    <subcellularLocation>
        <location evidence="2">Cytoplasm</location>
    </subcellularLocation>
</comment>
<keyword evidence="11" id="KW-0067">ATP-binding</keyword>
<dbReference type="SMART" id="SM00387">
    <property type="entry name" value="HATPase_c"/>
    <property type="match status" value="1"/>
</dbReference>
<feature type="domain" description="CheW-like" evidence="16">
    <location>
        <begin position="518"/>
        <end position="642"/>
    </location>
</feature>
<keyword evidence="7 13" id="KW-0597">Phosphoprotein</keyword>
<dbReference type="InterPro" id="IPR036641">
    <property type="entry name" value="HPT_dom_sf"/>
</dbReference>
<evidence type="ECO:0000256" key="14">
    <source>
        <dbReference type="SAM" id="MobiDB-lite"/>
    </source>
</evidence>
<dbReference type="Gene3D" id="1.10.287.560">
    <property type="entry name" value="Histidine kinase CheA-like, homodimeric domain"/>
    <property type="match status" value="1"/>
</dbReference>
<dbReference type="AlphaFoldDB" id="A0A8A3S3Q7"/>
<evidence type="ECO:0000313" key="18">
    <source>
        <dbReference type="EMBL" id="QSZ66286.1"/>
    </source>
</evidence>
<evidence type="ECO:0000256" key="12">
    <source>
        <dbReference type="ARBA" id="ARBA00023012"/>
    </source>
</evidence>
<dbReference type="EMBL" id="CP036172">
    <property type="protein sequence ID" value="QSZ66286.1"/>
    <property type="molecule type" value="Genomic_DNA"/>
</dbReference>
<dbReference type="SUPFAM" id="SSF55874">
    <property type="entry name" value="ATPase domain of HSP90 chaperone/DNA topoisomerase II/histidine kinase"/>
    <property type="match status" value="1"/>
</dbReference>
<dbReference type="InterPro" id="IPR051315">
    <property type="entry name" value="Bact_Chemotaxis_CheA"/>
</dbReference>
<dbReference type="Pfam" id="PF02518">
    <property type="entry name" value="HATPase_c"/>
    <property type="match status" value="1"/>
</dbReference>
<keyword evidence="10" id="KW-0418">Kinase</keyword>
<evidence type="ECO:0000256" key="8">
    <source>
        <dbReference type="ARBA" id="ARBA00022679"/>
    </source>
</evidence>
<dbReference type="Pfam" id="PF01584">
    <property type="entry name" value="CheW"/>
    <property type="match status" value="1"/>
</dbReference>
<dbReference type="PROSITE" id="PS50109">
    <property type="entry name" value="HIS_KIN"/>
    <property type="match status" value="1"/>
</dbReference>
<dbReference type="PROSITE" id="PS50851">
    <property type="entry name" value="CHEW"/>
    <property type="match status" value="1"/>
</dbReference>
<gene>
    <name evidence="18" type="ORF">RJ40_01610</name>
</gene>
<dbReference type="GO" id="GO:0005524">
    <property type="term" value="F:ATP binding"/>
    <property type="evidence" value="ECO:0007669"/>
    <property type="project" value="UniProtKB-KW"/>
</dbReference>
<dbReference type="GeneID" id="76423013"/>
<evidence type="ECO:0000256" key="6">
    <source>
        <dbReference type="ARBA" id="ARBA00022500"/>
    </source>
</evidence>
<dbReference type="InterPro" id="IPR037006">
    <property type="entry name" value="CheA-like_homodim_sf"/>
</dbReference>
<dbReference type="InterPro" id="IPR005467">
    <property type="entry name" value="His_kinase_dom"/>
</dbReference>
<organism evidence="18 19">
    <name type="scientific">Methanofollis aquaemaris</name>
    <dbReference type="NCBI Taxonomy" id="126734"/>
    <lineage>
        <taxon>Archaea</taxon>
        <taxon>Methanobacteriati</taxon>
        <taxon>Methanobacteriota</taxon>
        <taxon>Stenosarchaea group</taxon>
        <taxon>Methanomicrobia</taxon>
        <taxon>Methanomicrobiales</taxon>
        <taxon>Methanomicrobiaceae</taxon>
        <taxon>Methanofollis</taxon>
    </lineage>
</organism>
<feature type="compositionally biased region" description="Basic and acidic residues" evidence="14">
    <location>
        <begin position="248"/>
        <end position="265"/>
    </location>
</feature>
<dbReference type="InterPro" id="IPR003594">
    <property type="entry name" value="HATPase_dom"/>
</dbReference>
<dbReference type="SMART" id="SM00260">
    <property type="entry name" value="CheW"/>
    <property type="match status" value="1"/>
</dbReference>